<dbReference type="Proteomes" id="UP000772618">
    <property type="component" value="Unassembled WGS sequence"/>
</dbReference>
<comment type="subunit">
    <text evidence="5">Homodimer.</text>
</comment>
<dbReference type="NCBIfam" id="TIGR01221">
    <property type="entry name" value="rmlC"/>
    <property type="match status" value="1"/>
</dbReference>
<dbReference type="EMBL" id="JAHESD010000066">
    <property type="protein sequence ID" value="MBT1705734.1"/>
    <property type="molecule type" value="Genomic_DNA"/>
</dbReference>
<dbReference type="RefSeq" id="WP_254155797.1">
    <property type="nucleotide sequence ID" value="NZ_JAHESD010000066.1"/>
</dbReference>
<dbReference type="Gene3D" id="2.60.120.10">
    <property type="entry name" value="Jelly Rolls"/>
    <property type="match status" value="1"/>
</dbReference>
<comment type="similarity">
    <text evidence="5">Belongs to the dTDP-4-dehydrorhamnose 3,5-epimerase family.</text>
</comment>
<dbReference type="EC" id="5.1.3.13" evidence="3 5"/>
<dbReference type="InterPro" id="IPR014710">
    <property type="entry name" value="RmlC-like_jellyroll"/>
</dbReference>
<comment type="catalytic activity">
    <reaction evidence="1 5">
        <text>dTDP-4-dehydro-6-deoxy-alpha-D-glucose = dTDP-4-dehydro-beta-L-rhamnose</text>
        <dbReference type="Rhea" id="RHEA:16969"/>
        <dbReference type="ChEBI" id="CHEBI:57649"/>
        <dbReference type="ChEBI" id="CHEBI:62830"/>
        <dbReference type="EC" id="5.1.3.13"/>
    </reaction>
</comment>
<comment type="caution">
    <text evidence="6">The sequence shown here is derived from an EMBL/GenBank/DDBJ whole genome shotgun (WGS) entry which is preliminary data.</text>
</comment>
<evidence type="ECO:0000313" key="7">
    <source>
        <dbReference type="Proteomes" id="UP000772618"/>
    </source>
</evidence>
<comment type="pathway">
    <text evidence="5">Carbohydrate biosynthesis; dTDP-L-rhamnose biosynthesis.</text>
</comment>
<name>A0ABS5VXT3_9BACT</name>
<protein>
    <recommendedName>
        <fullName evidence="4 5">dTDP-4-dehydrorhamnose 3,5-epimerase</fullName>
        <ecNumber evidence="3 5">5.1.3.13</ecNumber>
    </recommendedName>
    <alternativeName>
        <fullName evidence="5">Thymidine diphospho-4-keto-rhamnose 3,5-epimerase</fullName>
    </alternativeName>
</protein>
<evidence type="ECO:0000313" key="6">
    <source>
        <dbReference type="EMBL" id="MBT1705734.1"/>
    </source>
</evidence>
<evidence type="ECO:0000256" key="1">
    <source>
        <dbReference type="ARBA" id="ARBA00001298"/>
    </source>
</evidence>
<gene>
    <name evidence="6" type="primary">rfbC</name>
    <name evidence="6" type="ORF">KK060_20760</name>
</gene>
<keyword evidence="5 6" id="KW-0413">Isomerase</keyword>
<dbReference type="CDD" id="cd00438">
    <property type="entry name" value="cupin_RmlC"/>
    <property type="match status" value="1"/>
</dbReference>
<organism evidence="6 7">
    <name type="scientific">Chryseosolibacter indicus</name>
    <dbReference type="NCBI Taxonomy" id="2782351"/>
    <lineage>
        <taxon>Bacteria</taxon>
        <taxon>Pseudomonadati</taxon>
        <taxon>Bacteroidota</taxon>
        <taxon>Cytophagia</taxon>
        <taxon>Cytophagales</taxon>
        <taxon>Chryseotaleaceae</taxon>
        <taxon>Chryseosolibacter</taxon>
    </lineage>
</organism>
<dbReference type="PANTHER" id="PTHR21047">
    <property type="entry name" value="DTDP-6-DEOXY-D-GLUCOSE-3,5 EPIMERASE"/>
    <property type="match status" value="1"/>
</dbReference>
<dbReference type="PANTHER" id="PTHR21047:SF2">
    <property type="entry name" value="THYMIDINE DIPHOSPHO-4-KETO-RHAMNOSE 3,5-EPIMERASE"/>
    <property type="match status" value="1"/>
</dbReference>
<evidence type="ECO:0000256" key="4">
    <source>
        <dbReference type="ARBA" id="ARBA00019595"/>
    </source>
</evidence>
<dbReference type="Pfam" id="PF00908">
    <property type="entry name" value="dTDP_sugar_isom"/>
    <property type="match status" value="1"/>
</dbReference>
<sequence>MQVKETGFEGLYEIIPSVYADDRGWFFECYKEEVIRKYNIPTHFPQENMSFSKKGVIRGMHFQRAPYAQGKLVSVIKGRVIDVAIDLRPGSVTFGKTYYCELDDKRHNMLMVPEGFAHGFAALEETIFQYKCTNVYKKECESGIVWNDPELKIEWPFSSPIVSEKDLNLPTFSELLGKSVISKV</sequence>
<evidence type="ECO:0000256" key="2">
    <source>
        <dbReference type="ARBA" id="ARBA00001997"/>
    </source>
</evidence>
<keyword evidence="7" id="KW-1185">Reference proteome</keyword>
<proteinExistence type="inferred from homology"/>
<dbReference type="SUPFAM" id="SSF51182">
    <property type="entry name" value="RmlC-like cupins"/>
    <property type="match status" value="1"/>
</dbReference>
<comment type="function">
    <text evidence="2 5">Catalyzes the epimerization of the C3' and C5'positions of dTDP-6-deoxy-D-xylo-4-hexulose, forming dTDP-6-deoxy-L-lyxo-4-hexulose.</text>
</comment>
<evidence type="ECO:0000256" key="3">
    <source>
        <dbReference type="ARBA" id="ARBA00012098"/>
    </source>
</evidence>
<dbReference type="InterPro" id="IPR011051">
    <property type="entry name" value="RmlC_Cupin_sf"/>
</dbReference>
<dbReference type="InterPro" id="IPR000888">
    <property type="entry name" value="RmlC-like"/>
</dbReference>
<evidence type="ECO:0000256" key="5">
    <source>
        <dbReference type="RuleBase" id="RU364069"/>
    </source>
</evidence>
<dbReference type="GO" id="GO:0008830">
    <property type="term" value="F:dTDP-4-dehydrorhamnose 3,5-epimerase activity"/>
    <property type="evidence" value="ECO:0007669"/>
    <property type="project" value="UniProtKB-EC"/>
</dbReference>
<reference evidence="6 7" key="1">
    <citation type="submission" date="2021-05" db="EMBL/GenBank/DDBJ databases">
        <title>A Polyphasic approach of four new species of the genus Ohtaekwangia: Ohtaekwangia histidinii sp. nov., Ohtaekwangia cretensis sp. nov., Ohtaekwangia indiensis sp. nov., Ohtaekwangia reichenbachii sp. nov. from diverse environment.</title>
        <authorList>
            <person name="Octaviana S."/>
        </authorList>
    </citation>
    <scope>NUCLEOTIDE SEQUENCE [LARGE SCALE GENOMIC DNA]</scope>
    <source>
        <strain evidence="6 7">PWU20</strain>
    </source>
</reference>
<accession>A0ABS5VXT3</accession>